<proteinExistence type="inferred from homology"/>
<dbReference type="AlphaFoldDB" id="A0A9P7HAD9"/>
<evidence type="ECO:0000256" key="7">
    <source>
        <dbReference type="ARBA" id="ARBA00023180"/>
    </source>
</evidence>
<keyword evidence="11" id="KW-1185">Reference proteome</keyword>
<evidence type="ECO:0000256" key="5">
    <source>
        <dbReference type="ARBA" id="ARBA00022801"/>
    </source>
</evidence>
<dbReference type="CDD" id="cd08249">
    <property type="entry name" value="enoyl_reductase_like"/>
    <property type="match status" value="1"/>
</dbReference>
<dbReference type="InterPro" id="IPR020843">
    <property type="entry name" value="ER"/>
</dbReference>
<evidence type="ECO:0000256" key="8">
    <source>
        <dbReference type="SAM" id="MobiDB-lite"/>
    </source>
</evidence>
<keyword evidence="4" id="KW-0645">Protease</keyword>
<dbReference type="Proteomes" id="UP000782241">
    <property type="component" value="Unassembled WGS sequence"/>
</dbReference>
<evidence type="ECO:0000256" key="1">
    <source>
        <dbReference type="ARBA" id="ARBA00008072"/>
    </source>
</evidence>
<keyword evidence="5" id="KW-0378">Hydrolase</keyword>
<gene>
    <name evidence="10" type="ORF">KAF25_009636</name>
</gene>
<organism evidence="10 11">
    <name type="scientific">Fusarium avenaceum</name>
    <dbReference type="NCBI Taxonomy" id="40199"/>
    <lineage>
        <taxon>Eukaryota</taxon>
        <taxon>Fungi</taxon>
        <taxon>Dikarya</taxon>
        <taxon>Ascomycota</taxon>
        <taxon>Pezizomycotina</taxon>
        <taxon>Sordariomycetes</taxon>
        <taxon>Hypocreomycetidae</taxon>
        <taxon>Hypocreales</taxon>
        <taxon>Nectriaceae</taxon>
        <taxon>Fusarium</taxon>
        <taxon>Fusarium tricinctum species complex</taxon>
    </lineage>
</organism>
<dbReference type="GO" id="GO:0006508">
    <property type="term" value="P:proteolysis"/>
    <property type="evidence" value="ECO:0007669"/>
    <property type="project" value="UniProtKB-KW"/>
</dbReference>
<dbReference type="PANTHER" id="PTHR45348">
    <property type="entry name" value="HYPOTHETICAL OXIDOREDUCTASE (EUROFUNG)"/>
    <property type="match status" value="1"/>
</dbReference>
<feature type="compositionally biased region" description="Basic and acidic residues" evidence="8">
    <location>
        <begin position="973"/>
        <end position="993"/>
    </location>
</feature>
<dbReference type="SUPFAM" id="SSF50129">
    <property type="entry name" value="GroES-like"/>
    <property type="match status" value="1"/>
</dbReference>
<evidence type="ECO:0000256" key="6">
    <source>
        <dbReference type="ARBA" id="ARBA00023002"/>
    </source>
</evidence>
<dbReference type="Pfam" id="PF08240">
    <property type="entry name" value="ADH_N"/>
    <property type="match status" value="1"/>
</dbReference>
<dbReference type="PRINTS" id="PR00724">
    <property type="entry name" value="CRBOXYPTASEC"/>
</dbReference>
<dbReference type="GO" id="GO:0016651">
    <property type="term" value="F:oxidoreductase activity, acting on NAD(P)H"/>
    <property type="evidence" value="ECO:0007669"/>
    <property type="project" value="InterPro"/>
</dbReference>
<comment type="similarity">
    <text evidence="2">Belongs to the peptidase S10 family.</text>
</comment>
<dbReference type="EMBL" id="JAGPUO010000001">
    <property type="protein sequence ID" value="KAG5665511.1"/>
    <property type="molecule type" value="Genomic_DNA"/>
</dbReference>
<evidence type="ECO:0000313" key="10">
    <source>
        <dbReference type="EMBL" id="KAG5665511.1"/>
    </source>
</evidence>
<sequence length="1022" mass="110523">MTFTTTIQNRSAVLPYVKAHPMIITTSPISNPTGSEVLIRVRAVAVNPADYAVQKLGIVVKHEYYPYVGGIDVSGVIVSVGPSNARFKPGDRVTAHASAWQTGEAKYGAFQEYSIVDEPMVAKIPDRVSYNEAAVLPLGLTTSSAMLFSPELMGLNLPKAGTKTNSTKKLVLVWGGSSSVGSNAIQTLKAAGYIVAATASERNYGMLREMNVDYAFDNNKDGIEDKIMENLSGVGELAGVYCAIYSESAIQACARIADKLGVKKQVGTVMPPGLPIPGDLPDGVGILINDRIHFGSTETGKTLWTEWLSGALEDGSMKCMPHPEVIGKGLERIQDAVDAIGKGWADANMKVSSALLLLTTGLTAFAQSFVSPAKNIETVLSKKFKGASISYKRVNNVCETTKGVGSYSGYVHLPSSFVPDAGGAKGLPENGSVNYFFWYFPARNEPQNAPTAMYFGGGPGYSGFDGSSVFPCFFNPDSNSTTPNEHSWNKNANILYIDNPSGVGFSYTTLANGTLDTMTNTFEPAYKNNSTTESITDVDELKEIGLSKIPATMHVTDPSTTINGTRAAASTIWRFSQVWFNEFPEYRTKNKEIGIWGVSYAGLYTTMFTTYFLQQNKLIKDGKHEIKEATELNVKTVGIINGLTDIEPMALGWLDYAMNNTYDHPMIDEETYKTLLTSMTDPKEGCFTLLNSCRAAQARGDPEMKGNDPVVNKACATASVTCLSIAFESVDNTTLYYPFDISVEKPGSSPDEYEAAFFNQKWVQEELGVPLNYTRGNDKFPEVFFGATGDPARYDLSHLGKILDSGLNVAMVYGDRDYRCNWFSAENASLHIPFNDAKAFASAGYADIITNSSYKGGLVREHAGLSFSRVFQAGHSAGGYQPETVSRIFERAMFRNDVATGKVNLTKTGNYQTKGKLDVRDVRNKLPASSENVCYVLQPAGTCTEEQKTALVNGTAETKDWVVTSPKGVNSGEEGKEKNGSDTEESKNGRDGDVNVNVAMDLSSSLGLAVAFVGGVVVLLEI</sequence>
<accession>A0A9P7HAD9</accession>
<keyword evidence="7" id="KW-0325">Glycoprotein</keyword>
<reference evidence="10" key="1">
    <citation type="submission" date="2021-04" db="EMBL/GenBank/DDBJ databases">
        <title>Draft genome of Fusarium avenaceum strain F156N33, isolated from an atmospheric sample in Virginia.</title>
        <authorList>
            <person name="Yang S."/>
            <person name="Vinatzer B.A."/>
            <person name="Coleman J."/>
        </authorList>
    </citation>
    <scope>NUCLEOTIDE SEQUENCE</scope>
    <source>
        <strain evidence="10">F156N33</strain>
    </source>
</reference>
<dbReference type="SUPFAM" id="SSF51735">
    <property type="entry name" value="NAD(P)-binding Rossmann-fold domains"/>
    <property type="match status" value="1"/>
</dbReference>
<keyword evidence="3" id="KW-0121">Carboxypeptidase</keyword>
<dbReference type="InterPro" id="IPR001563">
    <property type="entry name" value="Peptidase_S10"/>
</dbReference>
<dbReference type="InterPro" id="IPR029058">
    <property type="entry name" value="AB_hydrolase_fold"/>
</dbReference>
<dbReference type="Gene3D" id="3.40.50.1820">
    <property type="entry name" value="alpha/beta hydrolase"/>
    <property type="match status" value="1"/>
</dbReference>
<keyword evidence="6" id="KW-0560">Oxidoreductase</keyword>
<dbReference type="SMART" id="SM00829">
    <property type="entry name" value="PKS_ER"/>
    <property type="match status" value="1"/>
</dbReference>
<dbReference type="GO" id="GO:0004185">
    <property type="term" value="F:serine-type carboxypeptidase activity"/>
    <property type="evidence" value="ECO:0007669"/>
    <property type="project" value="InterPro"/>
</dbReference>
<evidence type="ECO:0000313" key="11">
    <source>
        <dbReference type="Proteomes" id="UP000782241"/>
    </source>
</evidence>
<protein>
    <recommendedName>
        <fullName evidence="9">Enoyl reductase (ER) domain-containing protein</fullName>
    </recommendedName>
</protein>
<comment type="caution">
    <text evidence="10">The sequence shown here is derived from an EMBL/GenBank/DDBJ whole genome shotgun (WGS) entry which is preliminary data.</text>
</comment>
<dbReference type="Gene3D" id="3.90.180.10">
    <property type="entry name" value="Medium-chain alcohol dehydrogenases, catalytic domain"/>
    <property type="match status" value="1"/>
</dbReference>
<dbReference type="Gene3D" id="3.40.50.720">
    <property type="entry name" value="NAD(P)-binding Rossmann-like Domain"/>
    <property type="match status" value="1"/>
</dbReference>
<evidence type="ECO:0000256" key="2">
    <source>
        <dbReference type="ARBA" id="ARBA00009431"/>
    </source>
</evidence>
<dbReference type="PANTHER" id="PTHR45348:SF2">
    <property type="entry name" value="ZINC-TYPE ALCOHOL DEHYDROGENASE-LIKE PROTEIN C2E1P3.01"/>
    <property type="match status" value="1"/>
</dbReference>
<dbReference type="InterPro" id="IPR011032">
    <property type="entry name" value="GroES-like_sf"/>
</dbReference>
<dbReference type="InterPro" id="IPR047122">
    <property type="entry name" value="Trans-enoyl_RdTase-like"/>
</dbReference>
<evidence type="ECO:0000256" key="3">
    <source>
        <dbReference type="ARBA" id="ARBA00022645"/>
    </source>
</evidence>
<comment type="similarity">
    <text evidence="1">Belongs to the zinc-containing alcohol dehydrogenase family.</text>
</comment>
<dbReference type="InterPro" id="IPR013154">
    <property type="entry name" value="ADH-like_N"/>
</dbReference>
<evidence type="ECO:0000256" key="4">
    <source>
        <dbReference type="ARBA" id="ARBA00022670"/>
    </source>
</evidence>
<dbReference type="SUPFAM" id="SSF53474">
    <property type="entry name" value="alpha/beta-Hydrolases"/>
    <property type="match status" value="1"/>
</dbReference>
<evidence type="ECO:0000259" key="9">
    <source>
        <dbReference type="SMART" id="SM00829"/>
    </source>
</evidence>
<feature type="region of interest" description="Disordered" evidence="8">
    <location>
        <begin position="962"/>
        <end position="993"/>
    </location>
</feature>
<feature type="domain" description="Enoyl reductase (ER)" evidence="9">
    <location>
        <begin position="19"/>
        <end position="343"/>
    </location>
</feature>
<dbReference type="InterPro" id="IPR036291">
    <property type="entry name" value="NAD(P)-bd_dom_sf"/>
</dbReference>
<dbReference type="Pfam" id="PF00450">
    <property type="entry name" value="Peptidase_S10"/>
    <property type="match status" value="1"/>
</dbReference>
<name>A0A9P7HAD9_9HYPO</name>